<reference evidence="2 3" key="1">
    <citation type="submission" date="2018-12" db="EMBL/GenBank/DDBJ databases">
        <title>Hymenobacter gummosus sp. nov., isolated from a spring.</title>
        <authorList>
            <person name="Nie L."/>
        </authorList>
    </citation>
    <scope>NUCLEOTIDE SEQUENCE [LARGE SCALE GENOMIC DNA]</scope>
    <source>
        <strain evidence="2 3">KCTC 52166</strain>
    </source>
</reference>
<feature type="transmembrane region" description="Helical" evidence="1">
    <location>
        <begin position="49"/>
        <end position="66"/>
    </location>
</feature>
<accession>A0A431U5E5</accession>
<dbReference type="AlphaFoldDB" id="A0A431U5E5"/>
<keyword evidence="3" id="KW-1185">Reference proteome</keyword>
<protein>
    <submittedName>
        <fullName evidence="2">Uncharacterized protein</fullName>
    </submittedName>
</protein>
<proteinExistence type="predicted"/>
<keyword evidence="1" id="KW-0472">Membrane</keyword>
<sequence>MFSPAQLQQLRVLSAEAARRSSILIRYTSTELRITADVEAALGAEEGTAVAYAFGLFGVVVSLIGAMSAAWWVVGSGLLLAAGPVVLGRYLLKANRPALQRPPDVVLDTGRGQLRVGPAAAGAPLPTYPLSSITALRLVLLPPLRRSGGAVEQARLEVAVHGAYRPLLRVEQHAVARQLVALLGQLLAAPVETAAAPQ</sequence>
<dbReference type="EMBL" id="RXOF01000003">
    <property type="protein sequence ID" value="RTQ51531.1"/>
    <property type="molecule type" value="Genomic_DNA"/>
</dbReference>
<keyword evidence="1" id="KW-0812">Transmembrane</keyword>
<keyword evidence="1" id="KW-1133">Transmembrane helix</keyword>
<gene>
    <name evidence="2" type="ORF">EJV47_06945</name>
</gene>
<evidence type="ECO:0000313" key="3">
    <source>
        <dbReference type="Proteomes" id="UP000282184"/>
    </source>
</evidence>
<name>A0A431U5E5_9BACT</name>
<dbReference type="RefSeq" id="WP_126692423.1">
    <property type="nucleotide sequence ID" value="NZ_RXOF01000003.1"/>
</dbReference>
<organism evidence="2 3">
    <name type="scientific">Hymenobacter gummosus</name>
    <dbReference type="NCBI Taxonomy" id="1776032"/>
    <lineage>
        <taxon>Bacteria</taxon>
        <taxon>Pseudomonadati</taxon>
        <taxon>Bacteroidota</taxon>
        <taxon>Cytophagia</taxon>
        <taxon>Cytophagales</taxon>
        <taxon>Hymenobacteraceae</taxon>
        <taxon>Hymenobacter</taxon>
    </lineage>
</organism>
<feature type="transmembrane region" description="Helical" evidence="1">
    <location>
        <begin position="72"/>
        <end position="92"/>
    </location>
</feature>
<evidence type="ECO:0000313" key="2">
    <source>
        <dbReference type="EMBL" id="RTQ51531.1"/>
    </source>
</evidence>
<dbReference type="Proteomes" id="UP000282184">
    <property type="component" value="Unassembled WGS sequence"/>
</dbReference>
<evidence type="ECO:0000256" key="1">
    <source>
        <dbReference type="SAM" id="Phobius"/>
    </source>
</evidence>
<comment type="caution">
    <text evidence="2">The sequence shown here is derived from an EMBL/GenBank/DDBJ whole genome shotgun (WGS) entry which is preliminary data.</text>
</comment>